<evidence type="ECO:0000313" key="3">
    <source>
        <dbReference type="Proteomes" id="UP000002294"/>
    </source>
</evidence>
<feature type="signal peptide" evidence="1">
    <location>
        <begin position="1"/>
        <end position="31"/>
    </location>
</feature>
<reference evidence="2 3" key="1">
    <citation type="journal article" date="2009" name="Stand. Genomic Sci.">
        <title>Complete genome sequence of Anaerococcus prevotii type strain (PC1).</title>
        <authorList>
            <person name="Labutti K."/>
            <person name="Pukall R."/>
            <person name="Steenblock K."/>
            <person name="Glavina Del Rio T."/>
            <person name="Tice H."/>
            <person name="Copeland A."/>
            <person name="Cheng J.F."/>
            <person name="Lucas S."/>
            <person name="Chen F."/>
            <person name="Nolan M."/>
            <person name="Bruce D."/>
            <person name="Goodwin L."/>
            <person name="Pitluck S."/>
            <person name="Ivanova N."/>
            <person name="Mavromatis K."/>
            <person name="Ovchinnikova G."/>
            <person name="Pati A."/>
            <person name="Chen A."/>
            <person name="Palaniappan K."/>
            <person name="Land M."/>
            <person name="Hauser L."/>
            <person name="Chang Y.J."/>
            <person name="Jeffries C.D."/>
            <person name="Chain P."/>
            <person name="Saunders E."/>
            <person name="Brettin T."/>
            <person name="Detter J.C."/>
            <person name="Han C."/>
            <person name="Goker M."/>
            <person name="Bristow J."/>
            <person name="Eisen J.A."/>
            <person name="Markowitz V."/>
            <person name="Hugenholtz P."/>
            <person name="Kyrpides N.C."/>
            <person name="Klenk H.P."/>
            <person name="Lapidus A."/>
        </authorList>
    </citation>
    <scope>NUCLEOTIDE SEQUENCE [LARGE SCALE GENOMIC DNA]</scope>
    <source>
        <strain evidence="3">ATCC 9321 / DSM 20548 / JCM 6508 / NCTC 11806 / PC1</strain>
    </source>
</reference>
<dbReference type="Proteomes" id="UP000002294">
    <property type="component" value="Chromosome"/>
</dbReference>
<dbReference type="SUPFAM" id="SSF109998">
    <property type="entry name" value="Triger factor/SurA peptide-binding domain-like"/>
    <property type="match status" value="1"/>
</dbReference>
<protein>
    <recommendedName>
        <fullName evidence="4">PpiC domain-containing protein</fullName>
    </recommendedName>
</protein>
<dbReference type="HOGENOM" id="CLU_920230_0_0_9"/>
<evidence type="ECO:0008006" key="4">
    <source>
        <dbReference type="Google" id="ProtNLM"/>
    </source>
</evidence>
<dbReference type="STRING" id="525919.Apre_0965"/>
<feature type="chain" id="PRO_5002983538" description="PpiC domain-containing protein" evidence="1">
    <location>
        <begin position="32"/>
        <end position="308"/>
    </location>
</feature>
<dbReference type="AlphaFoldDB" id="C7RHN2"/>
<keyword evidence="3" id="KW-1185">Reference proteome</keyword>
<gene>
    <name evidence="2" type="ordered locus">Apre_0965</name>
</gene>
<dbReference type="KEGG" id="apr:Apre_0965"/>
<dbReference type="PROSITE" id="PS51257">
    <property type="entry name" value="PROKAR_LIPOPROTEIN"/>
    <property type="match status" value="1"/>
</dbReference>
<dbReference type="InterPro" id="IPR027304">
    <property type="entry name" value="Trigger_fact/SurA_dom_sf"/>
</dbReference>
<dbReference type="Pfam" id="PF13623">
    <property type="entry name" value="SurA_N_2"/>
    <property type="match status" value="1"/>
</dbReference>
<evidence type="ECO:0000256" key="1">
    <source>
        <dbReference type="SAM" id="SignalP"/>
    </source>
</evidence>
<evidence type="ECO:0000313" key="2">
    <source>
        <dbReference type="EMBL" id="ACV28993.1"/>
    </source>
</evidence>
<dbReference type="EMBL" id="CP001708">
    <property type="protein sequence ID" value="ACV28993.1"/>
    <property type="molecule type" value="Genomic_DNA"/>
</dbReference>
<proteinExistence type="predicted"/>
<name>C7RHN2_ANAPD</name>
<accession>C7RHN2</accession>
<sequence length="308" mass="35820">MKQTIKNLKTKTSKILLTAFLLFATLTSCNSKDRTTSNIIASVDGKTISSDLYSKELRFYQAYYSKVYGESYLENKSKNGKTNDQILRDELVDSMIKDQVMKKDLESNNIKLDDNGSNSLKNNLSDKLNGEDSLKANILALGFNENSINDILYNDSIRKAHFDLYLKKNKVQDKDVVDFYNKDKNLHRLYKYNVLVFDDENVAKNIKDKITDAKSFKSFLNKNARNYSIINSDFVYINDQLLLESKVKEKDEISNIFEHKGKYCILMINSYNENENDLLLKAKDIYIKNSYYDYLNRLIKESKIKVFV</sequence>
<dbReference type="RefSeq" id="WP_015777896.1">
    <property type="nucleotide sequence ID" value="NC_013171.1"/>
</dbReference>
<dbReference type="eggNOG" id="COG0760">
    <property type="taxonomic scope" value="Bacteria"/>
</dbReference>
<organism evidence="2 3">
    <name type="scientific">Anaerococcus prevotii (strain ATCC 9321 / DSM 20548 / JCM 6508 / NCTC 11806 / PC1)</name>
    <name type="common">Peptostreptococcus prevotii</name>
    <name type="synonym">Peptococcus prevotii</name>
    <dbReference type="NCBI Taxonomy" id="525919"/>
    <lineage>
        <taxon>Bacteria</taxon>
        <taxon>Bacillati</taxon>
        <taxon>Bacillota</taxon>
        <taxon>Tissierellia</taxon>
        <taxon>Tissierellales</taxon>
        <taxon>Peptoniphilaceae</taxon>
        <taxon>Anaerococcus</taxon>
    </lineage>
</organism>
<dbReference type="OrthoDB" id="1692986at2"/>
<keyword evidence="1" id="KW-0732">Signal</keyword>